<dbReference type="EMBL" id="KB206890">
    <property type="protein sequence ID" value="ELP86969.1"/>
    <property type="molecule type" value="Genomic_DNA"/>
</dbReference>
<dbReference type="RefSeq" id="XP_004253740.1">
    <property type="nucleotide sequence ID" value="XM_004253692.1"/>
</dbReference>
<sequence>MSITSVQILGQLVVMSSDNGIRIIKYTNQYSYPIAHIFFSINHVSQALLFNGHLLYITNFTDQYSSPFRLCYFDPILDFEKEIEIKHELRQSVVKLYKVPDVKLYQIPINSKIISISCCAKLNMIMLLSEAGIHFFDEDMDCIRYVSINALYMCSLDGAKIALVQNTNEGKVVFFGDLNNFKSLEDSKPATRKVILFMYAPFMGNKEKHHTTNYSIVMYRNQTQVLYVLAGDEIITKFSVNIGNLNDILFAKCSEGRDNTITMFIGMSNSLTRILMKQNRKCDVKQFPFNRVNSKYDCEFVSIPEQNKDYFVVFGGRTQKIYSYAKDSAEMKLEFETQIGRLE</sequence>
<proteinExistence type="predicted"/>
<name>A0A0A1TZH1_ENTIV</name>
<dbReference type="VEuPathDB" id="AmoebaDB:EIN_316980"/>
<dbReference type="OMA" id="KEMTTMI"/>
<evidence type="ECO:0000313" key="1">
    <source>
        <dbReference type="EMBL" id="ELP86969.1"/>
    </source>
</evidence>
<gene>
    <name evidence="1" type="ORF">EIN_316980</name>
</gene>
<accession>A0A0A1TZH1</accession>
<dbReference type="GeneID" id="14885907"/>
<dbReference type="AlphaFoldDB" id="A0A0A1TZH1"/>
<organism evidence="1 2">
    <name type="scientific">Entamoeba invadens IP1</name>
    <dbReference type="NCBI Taxonomy" id="370355"/>
    <lineage>
        <taxon>Eukaryota</taxon>
        <taxon>Amoebozoa</taxon>
        <taxon>Evosea</taxon>
        <taxon>Archamoebae</taxon>
        <taxon>Mastigamoebida</taxon>
        <taxon>Entamoebidae</taxon>
        <taxon>Entamoeba</taxon>
    </lineage>
</organism>
<protein>
    <submittedName>
        <fullName evidence="1">Uncharacterized protein</fullName>
    </submittedName>
</protein>
<reference evidence="1 2" key="1">
    <citation type="submission" date="2012-10" db="EMBL/GenBank/DDBJ databases">
        <authorList>
            <person name="Zafar N."/>
            <person name="Inman J."/>
            <person name="Hall N."/>
            <person name="Lorenzi H."/>
            <person name="Caler E."/>
        </authorList>
    </citation>
    <scope>NUCLEOTIDE SEQUENCE [LARGE SCALE GENOMIC DNA]</scope>
    <source>
        <strain evidence="1 2">IP1</strain>
    </source>
</reference>
<evidence type="ECO:0000313" key="2">
    <source>
        <dbReference type="Proteomes" id="UP000014680"/>
    </source>
</evidence>
<dbReference type="OrthoDB" id="28288at2759"/>
<keyword evidence="2" id="KW-1185">Reference proteome</keyword>
<dbReference type="Proteomes" id="UP000014680">
    <property type="component" value="Unassembled WGS sequence"/>
</dbReference>
<dbReference type="KEGG" id="eiv:EIN_316980"/>